<feature type="binding site" evidence="6">
    <location>
        <position position="63"/>
    </location>
    <ligand>
        <name>S-adenosyl-L-methionine</name>
        <dbReference type="ChEBI" id="CHEBI:59789"/>
    </ligand>
</feature>
<dbReference type="KEGG" id="gtt:GUITHDRAFT_65961"/>
<protein>
    <recommendedName>
        <fullName evidence="7">rRNA adenine N(6)-methyltransferase</fullName>
        <ecNumber evidence="7">2.1.1.-</ecNumber>
    </recommendedName>
</protein>
<dbReference type="GO" id="GO:0003723">
    <property type="term" value="F:RNA binding"/>
    <property type="evidence" value="ECO:0007669"/>
    <property type="project" value="UniProtKB-UniRule"/>
</dbReference>
<dbReference type="EnsemblProtists" id="EKX51492">
    <property type="protein sequence ID" value="EKX51492"/>
    <property type="gene ID" value="GUITHDRAFT_65961"/>
</dbReference>
<feature type="binding site" evidence="6">
    <location>
        <position position="34"/>
    </location>
    <ligand>
        <name>S-adenosyl-L-methionine</name>
        <dbReference type="ChEBI" id="CHEBI:59789"/>
    </ligand>
</feature>
<evidence type="ECO:0000256" key="1">
    <source>
        <dbReference type="ARBA" id="ARBA00022552"/>
    </source>
</evidence>
<dbReference type="SMART" id="SM00650">
    <property type="entry name" value="rADc"/>
    <property type="match status" value="1"/>
</dbReference>
<dbReference type="Proteomes" id="UP000011087">
    <property type="component" value="Unassembled WGS sequence"/>
</dbReference>
<reference evidence="12" key="2">
    <citation type="submission" date="2012-11" db="EMBL/GenBank/DDBJ databases">
        <authorList>
            <person name="Kuo A."/>
            <person name="Curtis B.A."/>
            <person name="Tanifuji G."/>
            <person name="Burki F."/>
            <person name="Gruber A."/>
            <person name="Irimia M."/>
            <person name="Maruyama S."/>
            <person name="Arias M.C."/>
            <person name="Ball S.G."/>
            <person name="Gile G.H."/>
            <person name="Hirakawa Y."/>
            <person name="Hopkins J.F."/>
            <person name="Rensing S.A."/>
            <person name="Schmutz J."/>
            <person name="Symeonidi A."/>
            <person name="Elias M."/>
            <person name="Eveleigh R.J."/>
            <person name="Herman E.K."/>
            <person name="Klute M.J."/>
            <person name="Nakayama T."/>
            <person name="Obornik M."/>
            <person name="Reyes-Prieto A."/>
            <person name="Armbrust E.V."/>
            <person name="Aves S.J."/>
            <person name="Beiko R.G."/>
            <person name="Coutinho P."/>
            <person name="Dacks J.B."/>
            <person name="Durnford D.G."/>
            <person name="Fast N.M."/>
            <person name="Green B.R."/>
            <person name="Grisdale C."/>
            <person name="Hempe F."/>
            <person name="Henrissat B."/>
            <person name="Hoppner M.P."/>
            <person name="Ishida K.-I."/>
            <person name="Kim E."/>
            <person name="Koreny L."/>
            <person name="Kroth P.G."/>
            <person name="Liu Y."/>
            <person name="Malik S.-B."/>
            <person name="Maier U.G."/>
            <person name="McRose D."/>
            <person name="Mock T."/>
            <person name="Neilson J.A."/>
            <person name="Onodera N.T."/>
            <person name="Poole A.M."/>
            <person name="Pritham E.J."/>
            <person name="Richards T.A."/>
            <person name="Rocap G."/>
            <person name="Roy S.W."/>
            <person name="Sarai C."/>
            <person name="Schaack S."/>
            <person name="Shirato S."/>
            <person name="Slamovits C.H."/>
            <person name="Spencer D.F."/>
            <person name="Suzuki S."/>
            <person name="Worden A.Z."/>
            <person name="Zauner S."/>
            <person name="Barry K."/>
            <person name="Bell C."/>
            <person name="Bharti A.K."/>
            <person name="Crow J.A."/>
            <person name="Grimwood J."/>
            <person name="Kramer R."/>
            <person name="Lindquist E."/>
            <person name="Lucas S."/>
            <person name="Salamov A."/>
            <person name="McFadden G.I."/>
            <person name="Lane C.E."/>
            <person name="Keeling P.J."/>
            <person name="Gray M.W."/>
            <person name="Grigoriev I.V."/>
            <person name="Archibald J.M."/>
        </authorList>
    </citation>
    <scope>NUCLEOTIDE SEQUENCE</scope>
    <source>
        <strain evidence="12">CCMP2712</strain>
    </source>
</reference>
<dbReference type="InterPro" id="IPR011530">
    <property type="entry name" value="rRNA_adenine_dimethylase"/>
</dbReference>
<dbReference type="InterPro" id="IPR023165">
    <property type="entry name" value="rRNA_Ade_diMease-like_C"/>
</dbReference>
<dbReference type="InterPro" id="IPR001737">
    <property type="entry name" value="KsgA/Erm"/>
</dbReference>
<feature type="binding site" evidence="6">
    <location>
        <position position="36"/>
    </location>
    <ligand>
        <name>S-adenosyl-L-methionine</name>
        <dbReference type="ChEBI" id="CHEBI:59789"/>
    </ligand>
</feature>
<keyword evidence="12" id="KW-1185">Reference proteome</keyword>
<dbReference type="HOGENOM" id="CLU_041220_0_1_1"/>
<dbReference type="PANTHER" id="PTHR11727">
    <property type="entry name" value="DIMETHYLADENOSINE TRANSFERASE"/>
    <property type="match status" value="1"/>
</dbReference>
<dbReference type="Gene3D" id="3.40.50.150">
    <property type="entry name" value="Vaccinia Virus protein VP39"/>
    <property type="match status" value="1"/>
</dbReference>
<evidence type="ECO:0000256" key="5">
    <source>
        <dbReference type="ARBA" id="ARBA00022884"/>
    </source>
</evidence>
<dbReference type="Gene3D" id="1.10.8.100">
    <property type="entry name" value="Ribosomal RNA adenine dimethylase-like, domain 2"/>
    <property type="match status" value="1"/>
</dbReference>
<evidence type="ECO:0000313" key="11">
    <source>
        <dbReference type="EnsemblProtists" id="EKX51492"/>
    </source>
</evidence>
<evidence type="ECO:0000256" key="4">
    <source>
        <dbReference type="ARBA" id="ARBA00022691"/>
    </source>
</evidence>
<comment type="similarity">
    <text evidence="6 7">Belongs to the class I-like SAM-binding methyltransferase superfamily. rRNA adenine N(6)-methyltransferase family.</text>
</comment>
<dbReference type="SUPFAM" id="SSF53335">
    <property type="entry name" value="S-adenosyl-L-methionine-dependent methyltransferases"/>
    <property type="match status" value="1"/>
</dbReference>
<feature type="domain" description="Ribosomal RNA adenine methylase transferase N-terminal" evidence="9">
    <location>
        <begin position="41"/>
        <end position="215"/>
    </location>
</feature>
<evidence type="ECO:0000259" key="9">
    <source>
        <dbReference type="SMART" id="SM00650"/>
    </source>
</evidence>
<dbReference type="EC" id="2.1.1.-" evidence="7"/>
<feature type="region of interest" description="Disordered" evidence="8">
    <location>
        <begin position="1"/>
        <end position="22"/>
    </location>
</feature>
<proteinExistence type="inferred from homology"/>
<dbReference type="PROSITE" id="PS51689">
    <property type="entry name" value="SAM_RNA_A_N6_MT"/>
    <property type="match status" value="1"/>
</dbReference>
<gene>
    <name evidence="10" type="ORF">GUITHDRAFT_65961</name>
</gene>
<accession>L1JSS1</accession>
<organism evidence="10">
    <name type="scientific">Guillardia theta (strain CCMP2712)</name>
    <name type="common">Cryptophyte</name>
    <dbReference type="NCBI Taxonomy" id="905079"/>
    <lineage>
        <taxon>Eukaryota</taxon>
        <taxon>Cryptophyceae</taxon>
        <taxon>Pyrenomonadales</taxon>
        <taxon>Geminigeraceae</taxon>
        <taxon>Guillardia</taxon>
    </lineage>
</organism>
<keyword evidence="5 6" id="KW-0694">RNA-binding</keyword>
<evidence type="ECO:0000256" key="6">
    <source>
        <dbReference type="PROSITE-ProRule" id="PRU01026"/>
    </source>
</evidence>
<evidence type="ECO:0000256" key="7">
    <source>
        <dbReference type="RuleBase" id="RU362106"/>
    </source>
</evidence>
<evidence type="ECO:0000256" key="2">
    <source>
        <dbReference type="ARBA" id="ARBA00022603"/>
    </source>
</evidence>
<dbReference type="PROSITE" id="PS01131">
    <property type="entry name" value="RRNA_A_DIMETH"/>
    <property type="match status" value="1"/>
</dbReference>
<dbReference type="InterPro" id="IPR020598">
    <property type="entry name" value="rRNA_Ade_methylase_Trfase_N"/>
</dbReference>
<evidence type="ECO:0000313" key="12">
    <source>
        <dbReference type="Proteomes" id="UP000011087"/>
    </source>
</evidence>
<reference evidence="11" key="3">
    <citation type="submission" date="2016-03" db="UniProtKB">
        <authorList>
            <consortium name="EnsemblProtists"/>
        </authorList>
    </citation>
    <scope>IDENTIFICATION</scope>
</reference>
<dbReference type="PaxDb" id="55529-EKX51492"/>
<dbReference type="EMBL" id="JH992975">
    <property type="protein sequence ID" value="EKX51492.1"/>
    <property type="molecule type" value="Genomic_DNA"/>
</dbReference>
<dbReference type="GeneID" id="17308207"/>
<keyword evidence="4 6" id="KW-0949">S-adenosyl-L-methionine</keyword>
<dbReference type="InterPro" id="IPR020596">
    <property type="entry name" value="rRNA_Ade_Mease_Trfase_CS"/>
</dbReference>
<dbReference type="RefSeq" id="XP_005838472.1">
    <property type="nucleotide sequence ID" value="XM_005838415.1"/>
</dbReference>
<dbReference type="PANTHER" id="PTHR11727:SF18">
    <property type="entry name" value="RRNA ADENINE N(6)-METHYLTRANSFERASE"/>
    <property type="match status" value="1"/>
</dbReference>
<keyword evidence="1 7" id="KW-0698">rRNA processing</keyword>
<dbReference type="OrthoDB" id="74991at2759"/>
<dbReference type="AlphaFoldDB" id="L1JSS1"/>
<dbReference type="OMA" id="RIEQPFK"/>
<feature type="binding site" evidence="6">
    <location>
        <position position="84"/>
    </location>
    <ligand>
        <name>S-adenosyl-L-methionine</name>
        <dbReference type="ChEBI" id="CHEBI:59789"/>
    </ligand>
</feature>
<evidence type="ECO:0000256" key="3">
    <source>
        <dbReference type="ARBA" id="ARBA00022679"/>
    </source>
</evidence>
<reference evidence="10 12" key="1">
    <citation type="journal article" date="2012" name="Nature">
        <title>Algal genomes reveal evolutionary mosaicism and the fate of nucleomorphs.</title>
        <authorList>
            <consortium name="DOE Joint Genome Institute"/>
            <person name="Curtis B.A."/>
            <person name="Tanifuji G."/>
            <person name="Burki F."/>
            <person name="Gruber A."/>
            <person name="Irimia M."/>
            <person name="Maruyama S."/>
            <person name="Arias M.C."/>
            <person name="Ball S.G."/>
            <person name="Gile G.H."/>
            <person name="Hirakawa Y."/>
            <person name="Hopkins J.F."/>
            <person name="Kuo A."/>
            <person name="Rensing S.A."/>
            <person name="Schmutz J."/>
            <person name="Symeonidi A."/>
            <person name="Elias M."/>
            <person name="Eveleigh R.J."/>
            <person name="Herman E.K."/>
            <person name="Klute M.J."/>
            <person name="Nakayama T."/>
            <person name="Obornik M."/>
            <person name="Reyes-Prieto A."/>
            <person name="Armbrust E.V."/>
            <person name="Aves S.J."/>
            <person name="Beiko R.G."/>
            <person name="Coutinho P."/>
            <person name="Dacks J.B."/>
            <person name="Durnford D.G."/>
            <person name="Fast N.M."/>
            <person name="Green B.R."/>
            <person name="Grisdale C.J."/>
            <person name="Hempel F."/>
            <person name="Henrissat B."/>
            <person name="Hoppner M.P."/>
            <person name="Ishida K."/>
            <person name="Kim E."/>
            <person name="Koreny L."/>
            <person name="Kroth P.G."/>
            <person name="Liu Y."/>
            <person name="Malik S.B."/>
            <person name="Maier U.G."/>
            <person name="McRose D."/>
            <person name="Mock T."/>
            <person name="Neilson J.A."/>
            <person name="Onodera N.T."/>
            <person name="Poole A.M."/>
            <person name="Pritham E.J."/>
            <person name="Richards T.A."/>
            <person name="Rocap G."/>
            <person name="Roy S.W."/>
            <person name="Sarai C."/>
            <person name="Schaack S."/>
            <person name="Shirato S."/>
            <person name="Slamovits C.H."/>
            <person name="Spencer D.F."/>
            <person name="Suzuki S."/>
            <person name="Worden A.Z."/>
            <person name="Zauner S."/>
            <person name="Barry K."/>
            <person name="Bell C."/>
            <person name="Bharti A.K."/>
            <person name="Crow J.A."/>
            <person name="Grimwood J."/>
            <person name="Kramer R."/>
            <person name="Lindquist E."/>
            <person name="Lucas S."/>
            <person name="Salamov A."/>
            <person name="McFadden G.I."/>
            <person name="Lane C.E."/>
            <person name="Keeling P.J."/>
            <person name="Gray M.W."/>
            <person name="Grigoriev I.V."/>
            <person name="Archibald J.M."/>
        </authorList>
    </citation>
    <scope>NUCLEOTIDE SEQUENCE</scope>
    <source>
        <strain evidence="10 12">CCMP2712</strain>
    </source>
</reference>
<dbReference type="NCBIfam" id="TIGR00755">
    <property type="entry name" value="ksgA"/>
    <property type="match status" value="1"/>
</dbReference>
<keyword evidence="3 6" id="KW-0808">Transferase</keyword>
<evidence type="ECO:0000313" key="10">
    <source>
        <dbReference type="EMBL" id="EKX51492.1"/>
    </source>
</evidence>
<evidence type="ECO:0000256" key="8">
    <source>
        <dbReference type="SAM" id="MobiDB-lite"/>
    </source>
</evidence>
<dbReference type="InterPro" id="IPR029063">
    <property type="entry name" value="SAM-dependent_MTases_sf"/>
</dbReference>
<name>L1JSS1_GUITC</name>
<sequence>MQGSDIESESTSKKFKTPSQSASVYKAKQSLGQNFLVDMNVARRIVESLQDKSEDGRSVVEVGPGKGALTAMLLQHYPKMTAIEIDQRSVQYLSGQLPELSVIHSSVLDVDWKELSANRAAGDQISVIGNLPYYIVSQILFSILDAAPHIRRAVLTMQWEVAQRVVSEPRCKPYGILSVVSQLYGTPKIAFKIPPNVFQPQPDVDSALVVIDFPKERPSFGINECNLRTVLRSAFQMRRKMLRQSLKALVTERGIVLPEELGTRRPESLTPHEFIDLTKLIFGEGTTPEGVAVWRGKLDDLARIN</sequence>
<keyword evidence="2 6" id="KW-0489">Methyltransferase</keyword>
<dbReference type="HAMAP" id="MF_00607">
    <property type="entry name" value="16SrRNA_methyltr_A"/>
    <property type="match status" value="1"/>
</dbReference>
<comment type="caution">
    <text evidence="6">Lacks conserved residue(s) required for the propagation of feature annotation.</text>
</comment>
<dbReference type="eggNOG" id="KOG0821">
    <property type="taxonomic scope" value="Eukaryota"/>
</dbReference>
<dbReference type="GO" id="GO:0000179">
    <property type="term" value="F:rRNA (adenine-N6,N6-)-dimethyltransferase activity"/>
    <property type="evidence" value="ECO:0007669"/>
    <property type="project" value="UniProtKB-UniRule"/>
</dbReference>
<dbReference type="Pfam" id="PF00398">
    <property type="entry name" value="RrnaAD"/>
    <property type="match status" value="1"/>
</dbReference>
<feature type="binding site" evidence="6">
    <location>
        <position position="130"/>
    </location>
    <ligand>
        <name>S-adenosyl-L-methionine</name>
        <dbReference type="ChEBI" id="CHEBI:59789"/>
    </ligand>
</feature>
<dbReference type="STRING" id="905079.L1JSS1"/>